<dbReference type="AlphaFoldDB" id="A0A1F6CIW4"/>
<protein>
    <submittedName>
        <fullName evidence="1">Uncharacterized protein</fullName>
    </submittedName>
</protein>
<accession>A0A1F6CIW4</accession>
<evidence type="ECO:0000313" key="1">
    <source>
        <dbReference type="EMBL" id="OGG49159.1"/>
    </source>
</evidence>
<reference evidence="1 2" key="1">
    <citation type="journal article" date="2016" name="Nat. Commun.">
        <title>Thousands of microbial genomes shed light on interconnected biogeochemical processes in an aquifer system.</title>
        <authorList>
            <person name="Anantharaman K."/>
            <person name="Brown C.T."/>
            <person name="Hug L.A."/>
            <person name="Sharon I."/>
            <person name="Castelle C.J."/>
            <person name="Probst A.J."/>
            <person name="Thomas B.C."/>
            <person name="Singh A."/>
            <person name="Wilkins M.J."/>
            <person name="Karaoz U."/>
            <person name="Brodie E.L."/>
            <person name="Williams K.H."/>
            <person name="Hubbard S.S."/>
            <person name="Banfield J.F."/>
        </authorList>
    </citation>
    <scope>NUCLEOTIDE SEQUENCE [LARGE SCALE GENOMIC DNA]</scope>
</reference>
<dbReference type="Proteomes" id="UP000178815">
    <property type="component" value="Unassembled WGS sequence"/>
</dbReference>
<dbReference type="STRING" id="1798481.A2678_00840"/>
<gene>
    <name evidence="1" type="ORF">A2678_00840</name>
</gene>
<name>A0A1F6CIW4_9BACT</name>
<dbReference type="Pfam" id="PF14284">
    <property type="entry name" value="PcfJ"/>
    <property type="match status" value="1"/>
</dbReference>
<dbReference type="EMBL" id="MFKU01000004">
    <property type="protein sequence ID" value="OGG49159.1"/>
    <property type="molecule type" value="Genomic_DNA"/>
</dbReference>
<organism evidence="1 2">
    <name type="scientific">Candidatus Kaiserbacteria bacterium RIFCSPHIGHO2_01_FULL_53_31</name>
    <dbReference type="NCBI Taxonomy" id="1798481"/>
    <lineage>
        <taxon>Bacteria</taxon>
        <taxon>Candidatus Kaiseribacteriota</taxon>
    </lineage>
</organism>
<evidence type="ECO:0000313" key="2">
    <source>
        <dbReference type="Proteomes" id="UP000178815"/>
    </source>
</evidence>
<dbReference type="InterPro" id="IPR025586">
    <property type="entry name" value="PcfJ"/>
</dbReference>
<comment type="caution">
    <text evidence="1">The sequence shown here is derived from an EMBL/GenBank/DDBJ whole genome shotgun (WGS) entry which is preliminary data.</text>
</comment>
<proteinExistence type="predicted"/>
<sequence length="530" mass="60258">MPPKRFEGKFGIPSSHNTESQLTSALYRLPGEVRPEHIEEVTTELITKVNKGLQEKGDEALSTDRARMFHLKLARHFQESEKAEHLDTHTLIDALVETPRFLDSDRGSIDKLLEIHEVKTLQHVAELRRQRAEMTGNETFNPYEALFPTNSGTYYMARLLNMPHLQEESQYMSHCVGTSDSYVNKMKRGEVEILSFRNARTHQPVVTIEYDLKSKQLLQIKGPHDRVPQLGDSYAPDLLEALEKLPTSTTEAGEPRIVSDHVVGDMRTLSRLKTKFEKQEPLTRDELVFLYEINTTISCFDNGRDPVIDELLQNRNVEADLPIIFDCTPDNIAHVASEVTSDTKAYIGPLEPGIFDKLPGHLEHVYTKFPKEHIKFRHAELGTNVNDGYSFKNTTEEQGMRVGNWAQQLLESADFKVIGERQQVDLVEVFVRSLGFTTATRYDQICSRAKELGLELCPAEVGPQLRLQYKDQPLGEYLIVAMKAISVRDGHPRVFTVDRGGGGLWLSADRGRPDGEWGPGHRFVFLRPRK</sequence>